<dbReference type="EMBL" id="MFJV01000001">
    <property type="protein sequence ID" value="OGG24217.1"/>
    <property type="molecule type" value="Genomic_DNA"/>
</dbReference>
<reference evidence="1 2" key="1">
    <citation type="journal article" date="2016" name="Nat. Commun.">
        <title>Thousands of microbial genomes shed light on interconnected biogeochemical processes in an aquifer system.</title>
        <authorList>
            <person name="Anantharaman K."/>
            <person name="Brown C.T."/>
            <person name="Hug L.A."/>
            <person name="Sharon I."/>
            <person name="Castelle C.J."/>
            <person name="Probst A.J."/>
            <person name="Thomas B.C."/>
            <person name="Singh A."/>
            <person name="Wilkins M.J."/>
            <person name="Karaoz U."/>
            <person name="Brodie E.L."/>
            <person name="Williams K.H."/>
            <person name="Hubbard S.S."/>
            <person name="Banfield J.F."/>
        </authorList>
    </citation>
    <scope>NUCLEOTIDE SEQUENCE [LARGE SCALE GENOMIC DNA]</scope>
</reference>
<dbReference type="Proteomes" id="UP000178759">
    <property type="component" value="Unassembled WGS sequence"/>
</dbReference>
<gene>
    <name evidence="1" type="ORF">A3A79_03445</name>
</gene>
<protein>
    <recommendedName>
        <fullName evidence="3">Ribbon-helix-helix protein CopG domain-containing protein</fullName>
    </recommendedName>
</protein>
<sequence length="90" mass="10144">MDTISSATVKVNLPTGILRNTKSEANRIGISVQDFIRMLLSTYFARSGSIRAISRDEELFDRAQSEIAKGQYTRVTSAKKLRQYLDSLDQ</sequence>
<comment type="caution">
    <text evidence="1">The sequence shown here is derived from an EMBL/GenBank/DDBJ whole genome shotgun (WGS) entry which is preliminary data.</text>
</comment>
<name>A0A1F6AIW9_9BACT</name>
<accession>A0A1F6AIW9</accession>
<evidence type="ECO:0008006" key="3">
    <source>
        <dbReference type="Google" id="ProtNLM"/>
    </source>
</evidence>
<organism evidence="1 2">
    <name type="scientific">Candidatus Gottesmanbacteria bacterium RIFCSPLOWO2_01_FULL_43_11b</name>
    <dbReference type="NCBI Taxonomy" id="1798392"/>
    <lineage>
        <taxon>Bacteria</taxon>
        <taxon>Candidatus Gottesmaniibacteriota</taxon>
    </lineage>
</organism>
<evidence type="ECO:0000313" key="2">
    <source>
        <dbReference type="Proteomes" id="UP000178759"/>
    </source>
</evidence>
<proteinExistence type="predicted"/>
<dbReference type="AlphaFoldDB" id="A0A1F6AIW9"/>
<evidence type="ECO:0000313" key="1">
    <source>
        <dbReference type="EMBL" id="OGG24217.1"/>
    </source>
</evidence>
<dbReference type="STRING" id="1798392.A3A79_03445"/>